<dbReference type="Gene3D" id="1.10.10.60">
    <property type="entry name" value="Homeodomain-like"/>
    <property type="match status" value="1"/>
</dbReference>
<sequence length="347" mass="37713">MQRAAQDGTEIGTRPQGADTDLLFDVASVPTPGRRAGAWAEALCEHYYPLELATRPGDFAVGRMFIRDIAALRVGTLECDPMEVRLRPEHVRKQVDEFYMIPLTGRSPLTLTQFGRTGDLRPGDLGFVCTGAPYVYSQPERDRFTALRMPAGPVRDRIPFADDLTARTFAGDTAMVAIFLDYLRSCLAHGHALDRGQPSEQSGVLKCLADLLALAISAPAAADSGESAVRTAHRQRALRFIDANLARPELRPGLVARSLGLSPRYLQRLFAEQGLQLSGLIRGRRIAEARQRLAAAGPARPSVTQLAFDVGFTDPAHFSRAFRAETGMSPSAFIEASREAAREAPGG</sequence>
<evidence type="ECO:0000259" key="4">
    <source>
        <dbReference type="PROSITE" id="PS01124"/>
    </source>
</evidence>
<evidence type="ECO:0000256" key="2">
    <source>
        <dbReference type="ARBA" id="ARBA00023125"/>
    </source>
</evidence>
<evidence type="ECO:0000256" key="1">
    <source>
        <dbReference type="ARBA" id="ARBA00023015"/>
    </source>
</evidence>
<evidence type="ECO:0000313" key="6">
    <source>
        <dbReference type="Proteomes" id="UP001595528"/>
    </source>
</evidence>
<proteinExistence type="predicted"/>
<dbReference type="PROSITE" id="PS00041">
    <property type="entry name" value="HTH_ARAC_FAMILY_1"/>
    <property type="match status" value="1"/>
</dbReference>
<keyword evidence="1" id="KW-0805">Transcription regulation</keyword>
<feature type="domain" description="HTH araC/xylS-type" evidence="4">
    <location>
        <begin position="235"/>
        <end position="336"/>
    </location>
</feature>
<dbReference type="PANTHER" id="PTHR46796:SF6">
    <property type="entry name" value="ARAC SUBFAMILY"/>
    <property type="match status" value="1"/>
</dbReference>
<dbReference type="Proteomes" id="UP001595528">
    <property type="component" value="Unassembled WGS sequence"/>
</dbReference>
<keyword evidence="6" id="KW-1185">Reference proteome</keyword>
<dbReference type="Pfam" id="PF14525">
    <property type="entry name" value="AraC_binding_2"/>
    <property type="match status" value="1"/>
</dbReference>
<name>A0ABV7L046_9PROT</name>
<dbReference type="RefSeq" id="WP_379900741.1">
    <property type="nucleotide sequence ID" value="NZ_JBHRTR010000027.1"/>
</dbReference>
<keyword evidence="2" id="KW-0238">DNA-binding</keyword>
<dbReference type="PANTHER" id="PTHR46796">
    <property type="entry name" value="HTH-TYPE TRANSCRIPTIONAL ACTIVATOR RHAS-RELATED"/>
    <property type="match status" value="1"/>
</dbReference>
<accession>A0ABV7L046</accession>
<evidence type="ECO:0000256" key="3">
    <source>
        <dbReference type="ARBA" id="ARBA00023163"/>
    </source>
</evidence>
<dbReference type="InterPro" id="IPR020449">
    <property type="entry name" value="Tscrpt_reg_AraC-type_HTH"/>
</dbReference>
<dbReference type="InterPro" id="IPR009057">
    <property type="entry name" value="Homeodomain-like_sf"/>
</dbReference>
<reference evidence="6" key="1">
    <citation type="journal article" date="2019" name="Int. J. Syst. Evol. Microbiol.">
        <title>The Global Catalogue of Microorganisms (GCM) 10K type strain sequencing project: providing services to taxonomists for standard genome sequencing and annotation.</title>
        <authorList>
            <consortium name="The Broad Institute Genomics Platform"/>
            <consortium name="The Broad Institute Genome Sequencing Center for Infectious Disease"/>
            <person name="Wu L."/>
            <person name="Ma J."/>
        </authorList>
    </citation>
    <scope>NUCLEOTIDE SEQUENCE [LARGE SCALE GENOMIC DNA]</scope>
    <source>
        <strain evidence="6">KCTC 42964</strain>
    </source>
</reference>
<dbReference type="InterPro" id="IPR018062">
    <property type="entry name" value="HTH_AraC-typ_CS"/>
</dbReference>
<organism evidence="5 6">
    <name type="scientific">Marinibaculum pumilum</name>
    <dbReference type="NCBI Taxonomy" id="1766165"/>
    <lineage>
        <taxon>Bacteria</taxon>
        <taxon>Pseudomonadati</taxon>
        <taxon>Pseudomonadota</taxon>
        <taxon>Alphaproteobacteria</taxon>
        <taxon>Rhodospirillales</taxon>
        <taxon>Rhodospirillaceae</taxon>
        <taxon>Marinibaculum</taxon>
    </lineage>
</organism>
<keyword evidence="3" id="KW-0804">Transcription</keyword>
<dbReference type="SMART" id="SM00342">
    <property type="entry name" value="HTH_ARAC"/>
    <property type="match status" value="1"/>
</dbReference>
<dbReference type="InterPro" id="IPR035418">
    <property type="entry name" value="AraC-bd_2"/>
</dbReference>
<protein>
    <submittedName>
        <fullName evidence="5">Helix-turn-helix domain-containing protein</fullName>
    </submittedName>
</protein>
<comment type="caution">
    <text evidence="5">The sequence shown here is derived from an EMBL/GenBank/DDBJ whole genome shotgun (WGS) entry which is preliminary data.</text>
</comment>
<dbReference type="InterPro" id="IPR050204">
    <property type="entry name" value="AraC_XylS_family_regulators"/>
</dbReference>
<evidence type="ECO:0000313" key="5">
    <source>
        <dbReference type="EMBL" id="MFC3228023.1"/>
    </source>
</evidence>
<dbReference type="Pfam" id="PF12833">
    <property type="entry name" value="HTH_18"/>
    <property type="match status" value="1"/>
</dbReference>
<dbReference type="PROSITE" id="PS01124">
    <property type="entry name" value="HTH_ARAC_FAMILY_2"/>
    <property type="match status" value="1"/>
</dbReference>
<gene>
    <name evidence="5" type="ORF">ACFOGJ_12320</name>
</gene>
<dbReference type="EMBL" id="JBHRTR010000027">
    <property type="protein sequence ID" value="MFC3228023.1"/>
    <property type="molecule type" value="Genomic_DNA"/>
</dbReference>
<dbReference type="SUPFAM" id="SSF46689">
    <property type="entry name" value="Homeodomain-like"/>
    <property type="match status" value="1"/>
</dbReference>
<dbReference type="PRINTS" id="PR00032">
    <property type="entry name" value="HTHARAC"/>
</dbReference>
<dbReference type="InterPro" id="IPR018060">
    <property type="entry name" value="HTH_AraC"/>
</dbReference>